<dbReference type="InterPro" id="IPR000014">
    <property type="entry name" value="PAS"/>
</dbReference>
<dbReference type="EMBL" id="CAJOAZ010000015">
    <property type="protein sequence ID" value="CAF3489183.1"/>
    <property type="molecule type" value="Genomic_DNA"/>
</dbReference>
<dbReference type="InterPro" id="IPR013654">
    <property type="entry name" value="PAS_2"/>
</dbReference>
<organism evidence="3 7">
    <name type="scientific">Adineta steineri</name>
    <dbReference type="NCBI Taxonomy" id="433720"/>
    <lineage>
        <taxon>Eukaryota</taxon>
        <taxon>Metazoa</taxon>
        <taxon>Spiralia</taxon>
        <taxon>Gnathifera</taxon>
        <taxon>Rotifera</taxon>
        <taxon>Eurotatoria</taxon>
        <taxon>Bdelloidea</taxon>
        <taxon>Adinetida</taxon>
        <taxon>Adinetidae</taxon>
        <taxon>Adineta</taxon>
    </lineage>
</organism>
<evidence type="ECO:0000256" key="1">
    <source>
        <dbReference type="SAM" id="MobiDB-lite"/>
    </source>
</evidence>
<evidence type="ECO:0000259" key="2">
    <source>
        <dbReference type="SMART" id="SM00091"/>
    </source>
</evidence>
<evidence type="ECO:0000313" key="7">
    <source>
        <dbReference type="Proteomes" id="UP000663860"/>
    </source>
</evidence>
<dbReference type="Gene3D" id="3.30.450.20">
    <property type="entry name" value="PAS domain"/>
    <property type="match status" value="2"/>
</dbReference>
<dbReference type="EMBL" id="CAJOBB010000973">
    <property type="protein sequence ID" value="CAF3787063.1"/>
    <property type="molecule type" value="Genomic_DNA"/>
</dbReference>
<proteinExistence type="predicted"/>
<evidence type="ECO:0000313" key="4">
    <source>
        <dbReference type="EMBL" id="CAF0748884.1"/>
    </source>
</evidence>
<feature type="compositionally biased region" description="Polar residues" evidence="1">
    <location>
        <begin position="1"/>
        <end position="28"/>
    </location>
</feature>
<sequence length="483" mass="55396">MSYQHNSQSLSSESTSDVYSLKESNSTPYKRRKQTGQALEALGQLFKNAANDESDGNRFNKNDILSLTLSRLLRHKYWPSDPSNENVQLASDIQGSSIENDLTGFIIVLNTSGRIILISDNVEQYLRKNVRSLYPQLTTIYDCISKDDHEAIHRMLSIPTVHEKSAICTWILPRGKRPNRSQIETKSMLLTGHFFSFDNNETKEPLFVARCEQILSSVPYVPTNNNGVASATTLRFVLTDQLNISEISSNTDLLLGYKPNELIDHSIRQILPSECLDILEQAKQNCFSGEHCTSMNVLDLFTSNGDRLTFLCNTHILIAGRRKAMKLGFIAQLIDPSIRYECLIYANKQNIERQKASIQQESIFMSNMILNNSTTTNVSMVSNNQYLSTNNAPKYKRQRIDYEYMEKENFIHVNQYKQCVQVPYEMNFNNKFSSSKQELGHIDELFSWLDEENKKTNYDMATSNINYDEFGLLTPPMLEMNFF</sequence>
<feature type="region of interest" description="Disordered" evidence="1">
    <location>
        <begin position="1"/>
        <end position="34"/>
    </location>
</feature>
<dbReference type="Pfam" id="PF08446">
    <property type="entry name" value="PAS_2"/>
    <property type="match status" value="1"/>
</dbReference>
<gene>
    <name evidence="3" type="ORF">IZO911_LOCUS3283</name>
    <name evidence="4" type="ORF">JYZ213_LOCUS2354</name>
    <name evidence="6" type="ORF">KXQ929_LOCUS16230</name>
    <name evidence="5" type="ORF">OXD698_LOCUS624</name>
</gene>
<dbReference type="GO" id="GO:0006355">
    <property type="term" value="P:regulation of DNA-templated transcription"/>
    <property type="evidence" value="ECO:0007669"/>
    <property type="project" value="InterPro"/>
</dbReference>
<dbReference type="AlphaFoldDB" id="A0A813NLG7"/>
<dbReference type="InterPro" id="IPR035965">
    <property type="entry name" value="PAS-like_dom_sf"/>
</dbReference>
<evidence type="ECO:0000313" key="6">
    <source>
        <dbReference type="EMBL" id="CAF3787063.1"/>
    </source>
</evidence>
<feature type="domain" description="PAS" evidence="2">
    <location>
        <begin position="93"/>
        <end position="161"/>
    </location>
</feature>
<dbReference type="SUPFAM" id="SSF55785">
    <property type="entry name" value="PYP-like sensor domain (PAS domain)"/>
    <property type="match status" value="2"/>
</dbReference>
<evidence type="ECO:0000313" key="5">
    <source>
        <dbReference type="EMBL" id="CAF3489183.1"/>
    </source>
</evidence>
<name>A0A813NLG7_9BILA</name>
<dbReference type="EMBL" id="CAJNOG010000012">
    <property type="protein sequence ID" value="CAF0748884.1"/>
    <property type="molecule type" value="Genomic_DNA"/>
</dbReference>
<feature type="domain" description="PAS" evidence="2">
    <location>
        <begin position="222"/>
        <end position="288"/>
    </location>
</feature>
<accession>A0A813NLG7</accession>
<comment type="caution">
    <text evidence="3">The sequence shown here is derived from an EMBL/GenBank/DDBJ whole genome shotgun (WGS) entry which is preliminary data.</text>
</comment>
<dbReference type="CDD" id="cd00130">
    <property type="entry name" value="PAS"/>
    <property type="match status" value="1"/>
</dbReference>
<protein>
    <recommendedName>
        <fullName evidence="2">PAS domain-containing protein</fullName>
    </recommendedName>
</protein>
<evidence type="ECO:0000313" key="3">
    <source>
        <dbReference type="EMBL" id="CAF0737005.1"/>
    </source>
</evidence>
<dbReference type="Proteomes" id="UP000663868">
    <property type="component" value="Unassembled WGS sequence"/>
</dbReference>
<dbReference type="Proteomes" id="UP000663845">
    <property type="component" value="Unassembled WGS sequence"/>
</dbReference>
<reference evidence="3" key="1">
    <citation type="submission" date="2021-02" db="EMBL/GenBank/DDBJ databases">
        <authorList>
            <person name="Nowell W R."/>
        </authorList>
    </citation>
    <scope>NUCLEOTIDE SEQUENCE</scope>
</reference>
<dbReference type="Proteomes" id="UP000663844">
    <property type="component" value="Unassembled WGS sequence"/>
</dbReference>
<dbReference type="EMBL" id="CAJNOE010000017">
    <property type="protein sequence ID" value="CAF0737005.1"/>
    <property type="molecule type" value="Genomic_DNA"/>
</dbReference>
<dbReference type="SMART" id="SM00091">
    <property type="entry name" value="PAS"/>
    <property type="match status" value="2"/>
</dbReference>
<dbReference type="Proteomes" id="UP000663860">
    <property type="component" value="Unassembled WGS sequence"/>
</dbReference>